<evidence type="ECO:0008006" key="4">
    <source>
        <dbReference type="Google" id="ProtNLM"/>
    </source>
</evidence>
<feature type="compositionally biased region" description="Basic and acidic residues" evidence="1">
    <location>
        <begin position="31"/>
        <end position="47"/>
    </location>
</feature>
<accession>A0A328DCU8</accession>
<protein>
    <recommendedName>
        <fullName evidence="4">DUF3511 domain-containing protein</fullName>
    </recommendedName>
</protein>
<dbReference type="EMBL" id="NQVE01000175">
    <property type="protein sequence ID" value="RAL42071.1"/>
    <property type="molecule type" value="Genomic_DNA"/>
</dbReference>
<evidence type="ECO:0000313" key="2">
    <source>
        <dbReference type="EMBL" id="RAL42071.1"/>
    </source>
</evidence>
<evidence type="ECO:0000313" key="3">
    <source>
        <dbReference type="Proteomes" id="UP000249390"/>
    </source>
</evidence>
<dbReference type="PANTHER" id="PTHR33193:SF13">
    <property type="entry name" value="EXPRESSED PROTEIN"/>
    <property type="match status" value="1"/>
</dbReference>
<sequence length="100" mass="11541">MEECRTSFRSRGGVGEFKIEVLSGKSPYGGETKRGRPPDAAAPRRSDAAMPWRMVNDPEVKRRRRIARYKVYAMEGRVKATIRKGVWWVKNKCSRIIHGY</sequence>
<keyword evidence="3" id="KW-1185">Reference proteome</keyword>
<dbReference type="PANTHER" id="PTHR33193">
    <property type="entry name" value="DOMAIN PROTEIN, PUTATIVE (DUF3511)-RELATED"/>
    <property type="match status" value="1"/>
</dbReference>
<reference evidence="2 3" key="1">
    <citation type="submission" date="2018-06" db="EMBL/GenBank/DDBJ databases">
        <title>The Genome of Cuscuta australis (Dodder) Provides Insight into the Evolution of Plant Parasitism.</title>
        <authorList>
            <person name="Liu H."/>
        </authorList>
    </citation>
    <scope>NUCLEOTIDE SEQUENCE [LARGE SCALE GENOMIC DNA]</scope>
    <source>
        <strain evidence="3">cv. Yunnan</strain>
        <tissue evidence="2">Vines</tissue>
    </source>
</reference>
<comment type="caution">
    <text evidence="2">The sequence shown here is derived from an EMBL/GenBank/DDBJ whole genome shotgun (WGS) entry which is preliminary data.</text>
</comment>
<dbReference type="Proteomes" id="UP000249390">
    <property type="component" value="Unassembled WGS sequence"/>
</dbReference>
<dbReference type="InterPro" id="IPR021899">
    <property type="entry name" value="DUF3511"/>
</dbReference>
<proteinExistence type="predicted"/>
<dbReference type="Pfam" id="PF12023">
    <property type="entry name" value="DUF3511"/>
    <property type="match status" value="1"/>
</dbReference>
<name>A0A328DCU8_9ASTE</name>
<organism evidence="2 3">
    <name type="scientific">Cuscuta australis</name>
    <dbReference type="NCBI Taxonomy" id="267555"/>
    <lineage>
        <taxon>Eukaryota</taxon>
        <taxon>Viridiplantae</taxon>
        <taxon>Streptophyta</taxon>
        <taxon>Embryophyta</taxon>
        <taxon>Tracheophyta</taxon>
        <taxon>Spermatophyta</taxon>
        <taxon>Magnoliopsida</taxon>
        <taxon>eudicotyledons</taxon>
        <taxon>Gunneridae</taxon>
        <taxon>Pentapetalae</taxon>
        <taxon>asterids</taxon>
        <taxon>lamiids</taxon>
        <taxon>Solanales</taxon>
        <taxon>Convolvulaceae</taxon>
        <taxon>Cuscuteae</taxon>
        <taxon>Cuscuta</taxon>
        <taxon>Cuscuta subgen. Grammica</taxon>
        <taxon>Cuscuta sect. Cleistogrammica</taxon>
    </lineage>
</organism>
<evidence type="ECO:0000256" key="1">
    <source>
        <dbReference type="SAM" id="MobiDB-lite"/>
    </source>
</evidence>
<dbReference type="AlphaFoldDB" id="A0A328DCU8"/>
<feature type="region of interest" description="Disordered" evidence="1">
    <location>
        <begin position="24"/>
        <end position="47"/>
    </location>
</feature>
<gene>
    <name evidence="2" type="ORF">DM860_011854</name>
</gene>